<dbReference type="EMBL" id="OB661206">
    <property type="protein sequence ID" value="CAD7227633.1"/>
    <property type="molecule type" value="Genomic_DNA"/>
</dbReference>
<dbReference type="GO" id="GO:0004843">
    <property type="term" value="F:cysteine-type deubiquitinase activity"/>
    <property type="evidence" value="ECO:0007669"/>
    <property type="project" value="InterPro"/>
</dbReference>
<gene>
    <name evidence="3" type="ORF">CTOB1V02_LOCUS5534</name>
</gene>
<dbReference type="GO" id="GO:0005829">
    <property type="term" value="C:cytosol"/>
    <property type="evidence" value="ECO:0007669"/>
    <property type="project" value="TreeGrafter"/>
</dbReference>
<feature type="region of interest" description="Disordered" evidence="2">
    <location>
        <begin position="488"/>
        <end position="581"/>
    </location>
</feature>
<protein>
    <submittedName>
        <fullName evidence="3">Uncharacterized protein</fullName>
    </submittedName>
</protein>
<dbReference type="OrthoDB" id="289038at2759"/>
<dbReference type="Pfam" id="PF00443">
    <property type="entry name" value="UCH"/>
    <property type="match status" value="1"/>
</dbReference>
<dbReference type="SUPFAM" id="SSF54001">
    <property type="entry name" value="Cysteine proteinases"/>
    <property type="match status" value="1"/>
</dbReference>
<dbReference type="PANTHER" id="PTHR24006:SF943">
    <property type="entry name" value="UBIQUITIN CARBOXYL-TERMINAL HYDROLASE PUF"/>
    <property type="match status" value="1"/>
</dbReference>
<feature type="compositionally biased region" description="Basic and acidic residues" evidence="2">
    <location>
        <begin position="19"/>
        <end position="29"/>
    </location>
</feature>
<reference evidence="3" key="1">
    <citation type="submission" date="2020-11" db="EMBL/GenBank/DDBJ databases">
        <authorList>
            <person name="Tran Van P."/>
        </authorList>
    </citation>
    <scope>NUCLEOTIDE SEQUENCE</scope>
</reference>
<dbReference type="GO" id="GO:0016579">
    <property type="term" value="P:protein deubiquitination"/>
    <property type="evidence" value="ECO:0007669"/>
    <property type="project" value="InterPro"/>
</dbReference>
<dbReference type="InterPro" id="IPR050164">
    <property type="entry name" value="Peptidase_C19"/>
</dbReference>
<dbReference type="FunFam" id="3.90.70.10:FF:000022">
    <property type="entry name" value="Ubiquitin carboxyl-terminal hydrolase 24"/>
    <property type="match status" value="1"/>
</dbReference>
<dbReference type="InterPro" id="IPR038765">
    <property type="entry name" value="Papain-like_cys_pep_sf"/>
</dbReference>
<feature type="region of interest" description="Disordered" evidence="2">
    <location>
        <begin position="1104"/>
        <end position="1149"/>
    </location>
</feature>
<feature type="non-terminal residue" evidence="3">
    <location>
        <position position="1"/>
    </location>
</feature>
<sequence length="1149" mass="129076">ALNFNIVLGYNEEWRIGEDDDGQHVKEEDSGVQETTSRRREWDHKEPLLEKCWRKEKVVPSTEGGSEWRGGSEIFQPYGQRKDSKCLDPLISLRAPCGFVGLKNPSSLCYMNSVIQQLFMMPGFKEAVLTVDGEKLESDNFFVQFQLVLANLMESEKQYYEPSALWSCFKLHGRPIQISEQQDAFEFFTDLADQIDEFLSKKRKPKIFQRKFEGIFSDTTSYIGCEHRYEREEAFMALNLPVRAGSLTAALEHFVKGEIMEGANACYCDQCGVKRRARKRMCIKTLPQVIVIQLKRFFFDHETRQAIKFDDYFEFPAMIDMGPYTKEGVEYLDDYELDFTSSTPVTTPTPSEKRKISFTSSLNRSASGSALLRPATLPPESSKMYEFVGTIVHSGQCMAGHYYSYVMDRRARGDSMSSQLETVRPKWIKFNDHVVEPVDVNEEFMRSEMFGGTMQVNTGNGGGSEVRSRHWNSYLLFYERVGESGGVSQSQAVQCGSSDPLSTPPVSPSSSSKAGGGGGFVLRTPPNTRPTPNRSTATRTTPPSIATTRSKLRQQRFSTGGLKSPKSPLTPNASSPRRDSDGLTQLQMLVNHGEKRGLFEDLIPGPIQRSVQEDNLAFTRNRGILEENYYIFIEDVCDIGFQNGSSPIPSLRLGLLFLLNTYLHQRGREASRLEAWMRFMLDVFDSRPEAPQWLLEFLTSHEGEKYLKLFLLECPEVDVRQFFAGVLEHALVYFVSKHNMPLDTPCLKNLLCCLLSLLDKDVGASVKTSGQFLSLLYAYSNISTVVVSQLLSLGLYASLLRVLCGPAVIPSDVHTSMDQEDIYVPRTPPNHGPIPKISRFWTSSQSREISVAHLLLSRIWMVSDLGPLQDADDGEIILPAEVLVKPPPLVPLSLSDRRIFCPVIHEMVSSVAENPSHGRELLQTALVRLANRHMEGSKIILAEIMHQIGTEPASELRQLFDLLAQILALQDAVLHQRLSWVLDGIPENPCYSGEGLLSLIRKHHEEDPQRSYQCIKFLVCLATRQPLAKDLLASSSDSWNWSVNWLRKKMEDSLRPDNVDSGVSNEATIGKGFQRTVSAQATLAEATAMFDCSNLDFEMEIDEAPSLEEQSDDSSTFRILPGADSPPSPGNKEANRNKASVSSVRFDLL</sequence>
<dbReference type="InterPro" id="IPR028889">
    <property type="entry name" value="USP"/>
</dbReference>
<comment type="similarity">
    <text evidence="1">Belongs to the peptidase C19 family.</text>
</comment>
<evidence type="ECO:0000313" key="3">
    <source>
        <dbReference type="EMBL" id="CAD7227633.1"/>
    </source>
</evidence>
<dbReference type="InterPro" id="IPR001394">
    <property type="entry name" value="Peptidase_C19_UCH"/>
</dbReference>
<dbReference type="PANTHER" id="PTHR24006">
    <property type="entry name" value="UBIQUITIN CARBOXYL-TERMINAL HYDROLASE"/>
    <property type="match status" value="1"/>
</dbReference>
<feature type="region of interest" description="Disordered" evidence="2">
    <location>
        <begin position="19"/>
        <end position="40"/>
    </location>
</feature>
<organism evidence="3">
    <name type="scientific">Cyprideis torosa</name>
    <dbReference type="NCBI Taxonomy" id="163714"/>
    <lineage>
        <taxon>Eukaryota</taxon>
        <taxon>Metazoa</taxon>
        <taxon>Ecdysozoa</taxon>
        <taxon>Arthropoda</taxon>
        <taxon>Crustacea</taxon>
        <taxon>Oligostraca</taxon>
        <taxon>Ostracoda</taxon>
        <taxon>Podocopa</taxon>
        <taxon>Podocopida</taxon>
        <taxon>Cytherocopina</taxon>
        <taxon>Cytheroidea</taxon>
        <taxon>Cytherideidae</taxon>
        <taxon>Cyprideis</taxon>
    </lineage>
</organism>
<dbReference type="PROSITE" id="PS50235">
    <property type="entry name" value="USP_3"/>
    <property type="match status" value="1"/>
</dbReference>
<proteinExistence type="inferred from homology"/>
<name>A0A7R8ZQA2_9CRUS</name>
<dbReference type="Gene3D" id="3.90.70.10">
    <property type="entry name" value="Cysteine proteinases"/>
    <property type="match status" value="1"/>
</dbReference>
<evidence type="ECO:0000256" key="1">
    <source>
        <dbReference type="ARBA" id="ARBA00009085"/>
    </source>
</evidence>
<dbReference type="GO" id="GO:0005634">
    <property type="term" value="C:nucleus"/>
    <property type="evidence" value="ECO:0007669"/>
    <property type="project" value="TreeGrafter"/>
</dbReference>
<dbReference type="AlphaFoldDB" id="A0A7R8ZQA2"/>
<feature type="compositionally biased region" description="Low complexity" evidence="2">
    <location>
        <begin position="523"/>
        <end position="549"/>
    </location>
</feature>
<accession>A0A7R8ZQA2</accession>
<evidence type="ECO:0000256" key="2">
    <source>
        <dbReference type="SAM" id="MobiDB-lite"/>
    </source>
</evidence>